<feature type="binding site" evidence="9 11">
    <location>
        <position position="194"/>
    </location>
    <ligand>
        <name>FMN</name>
        <dbReference type="ChEBI" id="CHEBI:58210"/>
    </ligand>
</feature>
<comment type="function">
    <text evidence="9">Catalyzes the oxidation of either pyridoxine 5'-phosphate (PNP) or pyridoxamine 5'-phosphate (PMP) into pyridoxal 5'-phosphate (PLP).</text>
</comment>
<dbReference type="PROSITE" id="PS01064">
    <property type="entry name" value="PYRIDOX_OXIDASE"/>
    <property type="match status" value="1"/>
</dbReference>
<dbReference type="InterPro" id="IPR000659">
    <property type="entry name" value="Pyridox_Oxase"/>
</dbReference>
<evidence type="ECO:0000256" key="5">
    <source>
        <dbReference type="ARBA" id="ARBA00022630"/>
    </source>
</evidence>
<dbReference type="InterPro" id="IPR019740">
    <property type="entry name" value="Pyridox_Oxase_CS"/>
</dbReference>
<dbReference type="PANTHER" id="PTHR10851:SF0">
    <property type="entry name" value="PYRIDOXINE-5'-PHOSPHATE OXIDASE"/>
    <property type="match status" value="1"/>
</dbReference>
<feature type="binding site" evidence="9">
    <location>
        <begin position="60"/>
        <end position="65"/>
    </location>
    <ligand>
        <name>FMN</name>
        <dbReference type="ChEBI" id="CHEBI:58210"/>
    </ligand>
</feature>
<dbReference type="NCBIfam" id="TIGR00558">
    <property type="entry name" value="pdxH"/>
    <property type="match status" value="1"/>
</dbReference>
<dbReference type="KEGG" id="pbor:BSF38_02261"/>
<evidence type="ECO:0000256" key="9">
    <source>
        <dbReference type="HAMAP-Rule" id="MF_01629"/>
    </source>
</evidence>
<name>A0A1U7CPB0_9BACT</name>
<sequence>MTLADLRNDYGRLTLDERDLDPDPIRQFDRWLAEALAADVAEANAMTLATASPDGRPSARIVLLRGCDPQGFTFFTNHNSRKGRELDSNPHAALVFYWRELERQVRIEGSIARVSVEESDEYFRSRPFSSRIGAWASDQSQILPNREALEARCREIEAKFPNGEVPRPVNWGGYRVAPEIIEFWQGRPSRLHDRLCYRRTAEGDWTIERLNP</sequence>
<dbReference type="FunFam" id="2.30.110.10:FF:000005">
    <property type="entry name" value="NAD(P)H-hydrate epimerase"/>
    <property type="match status" value="1"/>
</dbReference>
<feature type="binding site" evidence="9 11">
    <location>
        <begin position="139"/>
        <end position="140"/>
    </location>
    <ligand>
        <name>FMN</name>
        <dbReference type="ChEBI" id="CHEBI:58210"/>
    </ligand>
</feature>
<feature type="binding site" evidence="9 10">
    <location>
        <position position="122"/>
    </location>
    <ligand>
        <name>substrate</name>
    </ligand>
</feature>
<dbReference type="RefSeq" id="WP_076345634.1">
    <property type="nucleotide sequence ID" value="NZ_CP019082.1"/>
</dbReference>
<feature type="binding site" evidence="9 11">
    <location>
        <begin position="75"/>
        <end position="76"/>
    </location>
    <ligand>
        <name>FMN</name>
        <dbReference type="ChEBI" id="CHEBI:58210"/>
    </ligand>
</feature>
<feature type="binding site" evidence="9 10">
    <location>
        <position position="126"/>
    </location>
    <ligand>
        <name>substrate</name>
    </ligand>
</feature>
<dbReference type="AlphaFoldDB" id="A0A1U7CPB0"/>
<accession>A0A1U7CPB0</accession>
<dbReference type="Proteomes" id="UP000186309">
    <property type="component" value="Chromosome"/>
</dbReference>
<comment type="pathway">
    <text evidence="1 9">Cofactor metabolism; pyridoxal 5'-phosphate salvage; pyridoxal 5'-phosphate from pyridoxamine 5'-phosphate: step 1/1.</text>
</comment>
<evidence type="ECO:0000256" key="2">
    <source>
        <dbReference type="ARBA" id="ARBA00005037"/>
    </source>
</evidence>
<evidence type="ECO:0000256" key="4">
    <source>
        <dbReference type="ARBA" id="ARBA00011738"/>
    </source>
</evidence>
<evidence type="ECO:0000313" key="14">
    <source>
        <dbReference type="EMBL" id="APW60772.1"/>
    </source>
</evidence>
<keyword evidence="15" id="KW-1185">Reference proteome</keyword>
<gene>
    <name evidence="14" type="primary">pdxH_2</name>
    <name evidence="9" type="synonym">pdxH</name>
    <name evidence="14" type="ORF">BSF38_02261</name>
</gene>
<dbReference type="STRING" id="1387353.BSF38_02261"/>
<dbReference type="Gene3D" id="2.30.110.10">
    <property type="entry name" value="Electron Transport, Fmn-binding Protein, Chain A"/>
    <property type="match status" value="1"/>
</dbReference>
<keyword evidence="6 9" id="KW-0288">FMN</keyword>
<feature type="binding site" evidence="9 10">
    <location>
        <position position="130"/>
    </location>
    <ligand>
        <name>substrate</name>
    </ligand>
</feature>
<dbReference type="EMBL" id="CP019082">
    <property type="protein sequence ID" value="APW60772.1"/>
    <property type="molecule type" value="Genomic_DNA"/>
</dbReference>
<reference evidence="15" key="1">
    <citation type="submission" date="2016-12" db="EMBL/GenBank/DDBJ databases">
        <title>Comparative genomics of four Isosphaeraceae planctomycetes: a common pool of plasmids and glycoside hydrolase genes.</title>
        <authorList>
            <person name="Ivanova A."/>
        </authorList>
    </citation>
    <scope>NUCLEOTIDE SEQUENCE [LARGE SCALE GENOMIC DNA]</scope>
    <source>
        <strain evidence="15">PX4</strain>
    </source>
</reference>
<feature type="domain" description="Pyridoxine 5'-phosphate oxidase dimerisation C-terminal" evidence="13">
    <location>
        <begin position="171"/>
        <end position="212"/>
    </location>
</feature>
<feature type="binding site" evidence="9 10">
    <location>
        <position position="65"/>
    </location>
    <ligand>
        <name>substrate</name>
    </ligand>
</feature>
<dbReference type="HAMAP" id="MF_01629">
    <property type="entry name" value="PdxH"/>
    <property type="match status" value="1"/>
</dbReference>
<evidence type="ECO:0000256" key="11">
    <source>
        <dbReference type="PIRSR" id="PIRSR000190-2"/>
    </source>
</evidence>
<dbReference type="EC" id="1.4.3.5" evidence="9"/>
<protein>
    <recommendedName>
        <fullName evidence="9">Pyridoxine/pyridoxamine 5'-phosphate oxidase</fullName>
        <ecNumber evidence="9">1.4.3.5</ecNumber>
    </recommendedName>
    <alternativeName>
        <fullName evidence="9">PNP/PMP oxidase</fullName>
        <shortName evidence="9">PNPOx</shortName>
    </alternativeName>
    <alternativeName>
        <fullName evidence="9">Pyridoxal 5'-phosphate synthase</fullName>
    </alternativeName>
</protein>
<comment type="pathway">
    <text evidence="2 9">Cofactor metabolism; pyridoxal 5'-phosphate salvage; pyridoxal 5'-phosphate from pyridoxine 5'-phosphate: step 1/1.</text>
</comment>
<dbReference type="PANTHER" id="PTHR10851">
    <property type="entry name" value="PYRIDOXINE-5-PHOSPHATE OXIDASE"/>
    <property type="match status" value="1"/>
</dbReference>
<evidence type="ECO:0000259" key="12">
    <source>
        <dbReference type="Pfam" id="PF01243"/>
    </source>
</evidence>
<dbReference type="OrthoDB" id="9780392at2"/>
<feature type="binding site" evidence="9 11">
    <location>
        <position position="184"/>
    </location>
    <ligand>
        <name>FMN</name>
        <dbReference type="ChEBI" id="CHEBI:58210"/>
    </ligand>
</feature>
<proteinExistence type="inferred from homology"/>
<comment type="similarity">
    <text evidence="3 9">Belongs to the pyridoxamine 5'-phosphate oxidase family.</text>
</comment>
<feature type="binding site" evidence="10">
    <location>
        <begin position="7"/>
        <end position="10"/>
    </location>
    <ligand>
        <name>substrate</name>
    </ligand>
</feature>
<evidence type="ECO:0000256" key="7">
    <source>
        <dbReference type="ARBA" id="ARBA00023002"/>
    </source>
</evidence>
<comment type="catalytic activity">
    <reaction evidence="9">
        <text>pyridoxamine 5'-phosphate + O2 + H2O = pyridoxal 5'-phosphate + H2O2 + NH4(+)</text>
        <dbReference type="Rhea" id="RHEA:15817"/>
        <dbReference type="ChEBI" id="CHEBI:15377"/>
        <dbReference type="ChEBI" id="CHEBI:15379"/>
        <dbReference type="ChEBI" id="CHEBI:16240"/>
        <dbReference type="ChEBI" id="CHEBI:28938"/>
        <dbReference type="ChEBI" id="CHEBI:58451"/>
        <dbReference type="ChEBI" id="CHEBI:597326"/>
        <dbReference type="EC" id="1.4.3.5"/>
    </reaction>
</comment>
<feature type="binding site" evidence="9 10">
    <location>
        <begin position="190"/>
        <end position="192"/>
    </location>
    <ligand>
        <name>substrate</name>
    </ligand>
</feature>
<feature type="domain" description="Pyridoxamine 5'-phosphate oxidase N-terminal" evidence="12">
    <location>
        <begin position="33"/>
        <end position="158"/>
    </location>
</feature>
<keyword evidence="5 9" id="KW-0285">Flavoprotein</keyword>
<organism evidence="14 15">
    <name type="scientific">Paludisphaera borealis</name>
    <dbReference type="NCBI Taxonomy" id="1387353"/>
    <lineage>
        <taxon>Bacteria</taxon>
        <taxon>Pseudomonadati</taxon>
        <taxon>Planctomycetota</taxon>
        <taxon>Planctomycetia</taxon>
        <taxon>Isosphaerales</taxon>
        <taxon>Isosphaeraceae</taxon>
        <taxon>Paludisphaera</taxon>
    </lineage>
</organism>
<dbReference type="SUPFAM" id="SSF50475">
    <property type="entry name" value="FMN-binding split barrel"/>
    <property type="match status" value="1"/>
</dbReference>
<dbReference type="GO" id="GO:0004733">
    <property type="term" value="F:pyridoxamine phosphate oxidase activity"/>
    <property type="evidence" value="ECO:0007669"/>
    <property type="project" value="UniProtKB-UniRule"/>
</dbReference>
<keyword evidence="8 9" id="KW-0664">Pyridoxine biosynthesis</keyword>
<comment type="catalytic activity">
    <reaction evidence="9">
        <text>pyridoxine 5'-phosphate + O2 = pyridoxal 5'-phosphate + H2O2</text>
        <dbReference type="Rhea" id="RHEA:15149"/>
        <dbReference type="ChEBI" id="CHEBI:15379"/>
        <dbReference type="ChEBI" id="CHEBI:16240"/>
        <dbReference type="ChEBI" id="CHEBI:58589"/>
        <dbReference type="ChEBI" id="CHEBI:597326"/>
        <dbReference type="EC" id="1.4.3.5"/>
    </reaction>
</comment>
<dbReference type="InterPro" id="IPR012349">
    <property type="entry name" value="Split_barrel_FMN-bd"/>
</dbReference>
<dbReference type="NCBIfam" id="NF004231">
    <property type="entry name" value="PRK05679.1"/>
    <property type="match status" value="1"/>
</dbReference>
<evidence type="ECO:0000256" key="8">
    <source>
        <dbReference type="ARBA" id="ARBA00023096"/>
    </source>
</evidence>
<evidence type="ECO:0000256" key="10">
    <source>
        <dbReference type="PIRSR" id="PIRSR000190-1"/>
    </source>
</evidence>
<dbReference type="Pfam" id="PF10590">
    <property type="entry name" value="PNP_phzG_C"/>
    <property type="match status" value="1"/>
</dbReference>
<dbReference type="GO" id="GO:0008615">
    <property type="term" value="P:pyridoxine biosynthetic process"/>
    <property type="evidence" value="ECO:0007669"/>
    <property type="project" value="UniProtKB-UniRule"/>
</dbReference>
<feature type="binding site" evidence="9 11">
    <location>
        <position position="82"/>
    </location>
    <ligand>
        <name>FMN</name>
        <dbReference type="ChEBI" id="CHEBI:58210"/>
    </ligand>
</feature>
<dbReference type="GO" id="GO:0010181">
    <property type="term" value="F:FMN binding"/>
    <property type="evidence" value="ECO:0007669"/>
    <property type="project" value="UniProtKB-UniRule"/>
</dbReference>
<evidence type="ECO:0000256" key="6">
    <source>
        <dbReference type="ARBA" id="ARBA00022643"/>
    </source>
</evidence>
<keyword evidence="7 9" id="KW-0560">Oxidoreductase</keyword>
<dbReference type="PIRSF" id="PIRSF000190">
    <property type="entry name" value="Pyd_amn-ph_oxd"/>
    <property type="match status" value="1"/>
</dbReference>
<evidence type="ECO:0000313" key="15">
    <source>
        <dbReference type="Proteomes" id="UP000186309"/>
    </source>
</evidence>
<feature type="binding site" evidence="9 11">
    <location>
        <position position="81"/>
    </location>
    <ligand>
        <name>FMN</name>
        <dbReference type="ChEBI" id="CHEBI:58210"/>
    </ligand>
</feature>
<comment type="cofactor">
    <cofactor evidence="9 11">
        <name>FMN</name>
        <dbReference type="ChEBI" id="CHEBI:58210"/>
    </cofactor>
    <text evidence="9 11">Binds 1 FMN per subunit.</text>
</comment>
<evidence type="ECO:0000256" key="1">
    <source>
        <dbReference type="ARBA" id="ARBA00004738"/>
    </source>
</evidence>
<feature type="binding site" evidence="9 11">
    <location>
        <position position="104"/>
    </location>
    <ligand>
        <name>FMN</name>
        <dbReference type="ChEBI" id="CHEBI:58210"/>
    </ligand>
</feature>
<comment type="subunit">
    <text evidence="4 9">Homodimer.</text>
</comment>
<dbReference type="UniPathway" id="UPA01068">
    <property type="reaction ID" value="UER00304"/>
</dbReference>
<evidence type="ECO:0000259" key="13">
    <source>
        <dbReference type="Pfam" id="PF10590"/>
    </source>
</evidence>
<dbReference type="InterPro" id="IPR011576">
    <property type="entry name" value="Pyridox_Oxase_N"/>
</dbReference>
<evidence type="ECO:0000256" key="3">
    <source>
        <dbReference type="ARBA" id="ARBA00007301"/>
    </source>
</evidence>
<dbReference type="InterPro" id="IPR019576">
    <property type="entry name" value="Pyridoxamine_oxidase_dimer_C"/>
</dbReference>
<dbReference type="Pfam" id="PF01243">
    <property type="entry name" value="PNPOx_N"/>
    <property type="match status" value="1"/>
</dbReference>